<proteinExistence type="predicted"/>
<evidence type="ECO:0000313" key="2">
    <source>
        <dbReference type="EMBL" id="KAG7309262.1"/>
    </source>
</evidence>
<gene>
    <name evidence="2" type="ORF">JYU34_005203</name>
</gene>
<protein>
    <submittedName>
        <fullName evidence="2">Uncharacterized protein</fullName>
    </submittedName>
</protein>
<keyword evidence="3" id="KW-1185">Reference proteome</keyword>
<feature type="region of interest" description="Disordered" evidence="1">
    <location>
        <begin position="1"/>
        <end position="54"/>
    </location>
</feature>
<dbReference type="Proteomes" id="UP000823941">
    <property type="component" value="Chromosome 7"/>
</dbReference>
<comment type="caution">
    <text evidence="2">The sequence shown here is derived from an EMBL/GenBank/DDBJ whole genome shotgun (WGS) entry which is preliminary data.</text>
</comment>
<reference evidence="2 3" key="1">
    <citation type="submission" date="2021-06" db="EMBL/GenBank/DDBJ databases">
        <title>A haploid diamondback moth (Plutella xylostella L.) genome assembly resolves 31 chromosomes and identifies a diamide resistance mutation.</title>
        <authorList>
            <person name="Ward C.M."/>
            <person name="Perry K.D."/>
            <person name="Baker G."/>
            <person name="Powis K."/>
            <person name="Heckel D.G."/>
            <person name="Baxter S.W."/>
        </authorList>
    </citation>
    <scope>NUCLEOTIDE SEQUENCE [LARGE SCALE GENOMIC DNA]</scope>
    <source>
        <strain evidence="2 3">LV</strain>
        <tissue evidence="2">Single pupa</tissue>
    </source>
</reference>
<evidence type="ECO:0000256" key="1">
    <source>
        <dbReference type="SAM" id="MobiDB-lite"/>
    </source>
</evidence>
<sequence>MCRINLPTALCKQQASRPASQRRHLPAMTSPASDDVTDPGYLDEPVATTHTTSD</sequence>
<accession>A0ABQ7QW32</accession>
<dbReference type="EMBL" id="JAHIBW010000007">
    <property type="protein sequence ID" value="KAG7309262.1"/>
    <property type="molecule type" value="Genomic_DNA"/>
</dbReference>
<organism evidence="2 3">
    <name type="scientific">Plutella xylostella</name>
    <name type="common">Diamondback moth</name>
    <name type="synonym">Plutella maculipennis</name>
    <dbReference type="NCBI Taxonomy" id="51655"/>
    <lineage>
        <taxon>Eukaryota</taxon>
        <taxon>Metazoa</taxon>
        <taxon>Ecdysozoa</taxon>
        <taxon>Arthropoda</taxon>
        <taxon>Hexapoda</taxon>
        <taxon>Insecta</taxon>
        <taxon>Pterygota</taxon>
        <taxon>Neoptera</taxon>
        <taxon>Endopterygota</taxon>
        <taxon>Lepidoptera</taxon>
        <taxon>Glossata</taxon>
        <taxon>Ditrysia</taxon>
        <taxon>Yponomeutoidea</taxon>
        <taxon>Plutellidae</taxon>
        <taxon>Plutella</taxon>
    </lineage>
</organism>
<name>A0ABQ7QW32_PLUXY</name>
<evidence type="ECO:0000313" key="3">
    <source>
        <dbReference type="Proteomes" id="UP000823941"/>
    </source>
</evidence>